<keyword evidence="3" id="KW-0597">Phosphoprotein</keyword>
<protein>
    <recommendedName>
        <fullName evidence="2">histidine kinase</fullName>
        <ecNumber evidence="2">2.7.13.3</ecNumber>
    </recommendedName>
</protein>
<dbReference type="PANTHER" id="PTHR43711:SF1">
    <property type="entry name" value="HISTIDINE KINASE 1"/>
    <property type="match status" value="1"/>
</dbReference>
<evidence type="ECO:0000256" key="5">
    <source>
        <dbReference type="ARBA" id="ARBA00022777"/>
    </source>
</evidence>
<dbReference type="EMBL" id="LAZR01037010">
    <property type="protein sequence ID" value="KKL23341.1"/>
    <property type="molecule type" value="Genomic_DNA"/>
</dbReference>
<keyword evidence="5" id="KW-0418">Kinase</keyword>
<dbReference type="InterPro" id="IPR003594">
    <property type="entry name" value="HATPase_dom"/>
</dbReference>
<sequence length="116" mass="12693">YDREVMIQVLINLIENSMKFGKTSTKKEITIRLGRDGDWMKIYVSDLGPGIPHQALKKVFDEFYRVDSRLTRTTRGTGIGLALVKKFVNLMGGSVTAANNDGAGCTITISLPLSAG</sequence>
<evidence type="ECO:0000256" key="6">
    <source>
        <dbReference type="ARBA" id="ARBA00023012"/>
    </source>
</evidence>
<dbReference type="SUPFAM" id="SSF55874">
    <property type="entry name" value="ATPase domain of HSP90 chaperone/DNA topoisomerase II/histidine kinase"/>
    <property type="match status" value="1"/>
</dbReference>
<dbReference type="CDD" id="cd00075">
    <property type="entry name" value="HATPase"/>
    <property type="match status" value="1"/>
</dbReference>
<evidence type="ECO:0000313" key="8">
    <source>
        <dbReference type="EMBL" id="KKL23341.1"/>
    </source>
</evidence>
<evidence type="ECO:0000256" key="2">
    <source>
        <dbReference type="ARBA" id="ARBA00012438"/>
    </source>
</evidence>
<evidence type="ECO:0000256" key="3">
    <source>
        <dbReference type="ARBA" id="ARBA00022553"/>
    </source>
</evidence>
<feature type="non-terminal residue" evidence="8">
    <location>
        <position position="1"/>
    </location>
</feature>
<evidence type="ECO:0000256" key="4">
    <source>
        <dbReference type="ARBA" id="ARBA00022679"/>
    </source>
</evidence>
<dbReference type="PRINTS" id="PR00344">
    <property type="entry name" value="BCTRLSENSOR"/>
</dbReference>
<organism evidence="8">
    <name type="scientific">marine sediment metagenome</name>
    <dbReference type="NCBI Taxonomy" id="412755"/>
    <lineage>
        <taxon>unclassified sequences</taxon>
        <taxon>metagenomes</taxon>
        <taxon>ecological metagenomes</taxon>
    </lineage>
</organism>
<proteinExistence type="predicted"/>
<dbReference type="PANTHER" id="PTHR43711">
    <property type="entry name" value="TWO-COMPONENT HISTIDINE KINASE"/>
    <property type="match status" value="1"/>
</dbReference>
<evidence type="ECO:0000256" key="1">
    <source>
        <dbReference type="ARBA" id="ARBA00000085"/>
    </source>
</evidence>
<dbReference type="InterPro" id="IPR050736">
    <property type="entry name" value="Sensor_HK_Regulatory"/>
</dbReference>
<keyword evidence="6" id="KW-0902">Two-component regulatory system</keyword>
<accession>A0A0F9E0A7</accession>
<dbReference type="Pfam" id="PF02518">
    <property type="entry name" value="HATPase_c"/>
    <property type="match status" value="1"/>
</dbReference>
<dbReference type="InterPro" id="IPR036890">
    <property type="entry name" value="HATPase_C_sf"/>
</dbReference>
<dbReference type="GO" id="GO:0004673">
    <property type="term" value="F:protein histidine kinase activity"/>
    <property type="evidence" value="ECO:0007669"/>
    <property type="project" value="UniProtKB-EC"/>
</dbReference>
<comment type="caution">
    <text evidence="8">The sequence shown here is derived from an EMBL/GenBank/DDBJ whole genome shotgun (WGS) entry which is preliminary data.</text>
</comment>
<keyword evidence="4" id="KW-0808">Transferase</keyword>
<evidence type="ECO:0000259" key="7">
    <source>
        <dbReference type="PROSITE" id="PS50109"/>
    </source>
</evidence>
<name>A0A0F9E0A7_9ZZZZ</name>
<dbReference type="FunFam" id="3.30.565.10:FF:000006">
    <property type="entry name" value="Sensor histidine kinase WalK"/>
    <property type="match status" value="1"/>
</dbReference>
<dbReference type="PROSITE" id="PS50109">
    <property type="entry name" value="HIS_KIN"/>
    <property type="match status" value="1"/>
</dbReference>
<reference evidence="8" key="1">
    <citation type="journal article" date="2015" name="Nature">
        <title>Complex archaea that bridge the gap between prokaryotes and eukaryotes.</title>
        <authorList>
            <person name="Spang A."/>
            <person name="Saw J.H."/>
            <person name="Jorgensen S.L."/>
            <person name="Zaremba-Niedzwiedzka K."/>
            <person name="Martijn J."/>
            <person name="Lind A.E."/>
            <person name="van Eijk R."/>
            <person name="Schleper C."/>
            <person name="Guy L."/>
            <person name="Ettema T.J."/>
        </authorList>
    </citation>
    <scope>NUCLEOTIDE SEQUENCE</scope>
</reference>
<dbReference type="Gene3D" id="3.30.565.10">
    <property type="entry name" value="Histidine kinase-like ATPase, C-terminal domain"/>
    <property type="match status" value="1"/>
</dbReference>
<dbReference type="InterPro" id="IPR005467">
    <property type="entry name" value="His_kinase_dom"/>
</dbReference>
<dbReference type="GO" id="GO:0000160">
    <property type="term" value="P:phosphorelay signal transduction system"/>
    <property type="evidence" value="ECO:0007669"/>
    <property type="project" value="UniProtKB-KW"/>
</dbReference>
<dbReference type="SMART" id="SM00387">
    <property type="entry name" value="HATPase_c"/>
    <property type="match status" value="1"/>
</dbReference>
<gene>
    <name evidence="8" type="ORF">LCGC14_2426360</name>
</gene>
<dbReference type="EC" id="2.7.13.3" evidence="2"/>
<feature type="domain" description="Histidine kinase" evidence="7">
    <location>
        <begin position="1"/>
        <end position="115"/>
    </location>
</feature>
<dbReference type="InterPro" id="IPR004358">
    <property type="entry name" value="Sig_transdc_His_kin-like_C"/>
</dbReference>
<comment type="catalytic activity">
    <reaction evidence="1">
        <text>ATP + protein L-histidine = ADP + protein N-phospho-L-histidine.</text>
        <dbReference type="EC" id="2.7.13.3"/>
    </reaction>
</comment>
<dbReference type="AlphaFoldDB" id="A0A0F9E0A7"/>